<reference evidence="2 3" key="1">
    <citation type="submission" date="2016-12" db="EMBL/GenBank/DDBJ databases">
        <title>The draft genome sequence of HSLHS2.</title>
        <authorList>
            <person name="Hu D."/>
            <person name="Wang L."/>
            <person name="Shao Z."/>
        </authorList>
    </citation>
    <scope>NUCLEOTIDE SEQUENCE [LARGE SCALE GENOMIC DNA]</scope>
    <source>
        <strain evidence="2">MCCC 1A06712</strain>
    </source>
</reference>
<feature type="transmembrane region" description="Helical" evidence="1">
    <location>
        <begin position="62"/>
        <end position="84"/>
    </location>
</feature>
<evidence type="ECO:0000313" key="2">
    <source>
        <dbReference type="EMBL" id="OUD08493.1"/>
    </source>
</evidence>
<evidence type="ECO:0000256" key="1">
    <source>
        <dbReference type="SAM" id="Phobius"/>
    </source>
</evidence>
<accession>A0A251WX01</accession>
<dbReference type="EMBL" id="MSPP01000005">
    <property type="protein sequence ID" value="OUD08493.1"/>
    <property type="molecule type" value="Genomic_DNA"/>
</dbReference>
<proteinExistence type="predicted"/>
<organism evidence="2 3">
    <name type="scientific">Marivivens niveibacter</name>
    <dbReference type="NCBI Taxonomy" id="1930667"/>
    <lineage>
        <taxon>Bacteria</taxon>
        <taxon>Pseudomonadati</taxon>
        <taxon>Pseudomonadota</taxon>
        <taxon>Alphaproteobacteria</taxon>
        <taxon>Rhodobacterales</taxon>
        <taxon>Paracoccaceae</taxon>
        <taxon>Marivivens group</taxon>
        <taxon>Marivivens</taxon>
    </lineage>
</organism>
<dbReference type="OrthoDB" id="7853148at2"/>
<dbReference type="AlphaFoldDB" id="A0A251WX01"/>
<keyword evidence="1" id="KW-1133">Transmembrane helix</keyword>
<feature type="transmembrane region" description="Helical" evidence="1">
    <location>
        <begin position="6"/>
        <end position="22"/>
    </location>
</feature>
<keyword evidence="1" id="KW-0472">Membrane</keyword>
<dbReference type="Proteomes" id="UP000194664">
    <property type="component" value="Unassembled WGS sequence"/>
</dbReference>
<feature type="transmembrane region" description="Helical" evidence="1">
    <location>
        <begin position="34"/>
        <end position="56"/>
    </location>
</feature>
<feature type="transmembrane region" description="Helical" evidence="1">
    <location>
        <begin position="96"/>
        <end position="118"/>
    </location>
</feature>
<protein>
    <submittedName>
        <fullName evidence="2">Uncharacterized protein</fullName>
    </submittedName>
</protein>
<sequence>MKWAILIATGCVIGLGLAILVREKTKWRRWPAKLFRVLAIAFLILGLVTVLVAGIFGTAAEAAIVLFFVLGFAGYLSMLSEILMENTNAKFFAGKGLLLVFVLGSWSWASALAMRAHLGMSEEATSPCILVPTSKGYDTELDSVWQMRLPQIVASRTGPTGTVLLDYHAILVAQTAETSEIYNWSKTRLRFDILDQKRNPSLPKVCP</sequence>
<keyword evidence="3" id="KW-1185">Reference proteome</keyword>
<evidence type="ECO:0000313" key="3">
    <source>
        <dbReference type="Proteomes" id="UP000194664"/>
    </source>
</evidence>
<name>A0A251WX01_9RHOB</name>
<comment type="caution">
    <text evidence="2">The sequence shown here is derived from an EMBL/GenBank/DDBJ whole genome shotgun (WGS) entry which is preliminary data.</text>
</comment>
<gene>
    <name evidence="2" type="ORF">BVC71_13415</name>
</gene>
<keyword evidence="1" id="KW-0812">Transmembrane</keyword>